<dbReference type="InterPro" id="IPR036420">
    <property type="entry name" value="BRCT_dom_sf"/>
</dbReference>
<keyword evidence="3" id="KW-1185">Reference proteome</keyword>
<evidence type="ECO:0000313" key="2">
    <source>
        <dbReference type="EMBL" id="KAJ9577744.1"/>
    </source>
</evidence>
<organism evidence="2 3">
    <name type="scientific">Diploptera punctata</name>
    <name type="common">Pacific beetle cockroach</name>
    <dbReference type="NCBI Taxonomy" id="6984"/>
    <lineage>
        <taxon>Eukaryota</taxon>
        <taxon>Metazoa</taxon>
        <taxon>Ecdysozoa</taxon>
        <taxon>Arthropoda</taxon>
        <taxon>Hexapoda</taxon>
        <taxon>Insecta</taxon>
        <taxon>Pterygota</taxon>
        <taxon>Neoptera</taxon>
        <taxon>Polyneoptera</taxon>
        <taxon>Dictyoptera</taxon>
        <taxon>Blattodea</taxon>
        <taxon>Blaberoidea</taxon>
        <taxon>Blaberidae</taxon>
        <taxon>Diplopterinae</taxon>
        <taxon>Diploptera</taxon>
    </lineage>
</organism>
<gene>
    <name evidence="2" type="ORF">L9F63_005664</name>
</gene>
<reference evidence="2" key="2">
    <citation type="submission" date="2023-05" db="EMBL/GenBank/DDBJ databases">
        <authorList>
            <person name="Fouks B."/>
        </authorList>
    </citation>
    <scope>NUCLEOTIDE SEQUENCE</scope>
    <source>
        <strain evidence="2">Stay&amp;Tobe</strain>
        <tissue evidence="2">Testes</tissue>
    </source>
</reference>
<dbReference type="SUPFAM" id="SSF52113">
    <property type="entry name" value="BRCT domain"/>
    <property type="match status" value="1"/>
</dbReference>
<evidence type="ECO:0000313" key="3">
    <source>
        <dbReference type="Proteomes" id="UP001233999"/>
    </source>
</evidence>
<feature type="domain" description="BRCT" evidence="1">
    <location>
        <begin position="1"/>
        <end position="56"/>
    </location>
</feature>
<comment type="caution">
    <text evidence="2">The sequence shown here is derived from an EMBL/GenBank/DDBJ whole genome shotgun (WGS) entry which is preliminary data.</text>
</comment>
<dbReference type="PROSITE" id="PS50172">
    <property type="entry name" value="BRCT"/>
    <property type="match status" value="1"/>
</dbReference>
<dbReference type="Proteomes" id="UP001233999">
    <property type="component" value="Unassembled WGS sequence"/>
</dbReference>
<dbReference type="Gene3D" id="3.40.50.10190">
    <property type="entry name" value="BRCT domain"/>
    <property type="match status" value="1"/>
</dbReference>
<dbReference type="PANTHER" id="PTHR14625">
    <property type="entry name" value="MICROCEPHALIN"/>
    <property type="match status" value="1"/>
</dbReference>
<dbReference type="AlphaFoldDB" id="A0AAD7ZBS2"/>
<sequence length="64" mass="7385">MEEKVSANTTHVIASGPKRTLNLLKGIARGCWVLLQEWALRSLELERWRDEEDFELTDFSPAVQ</sequence>
<protein>
    <recommendedName>
        <fullName evidence="1">BRCT domain-containing protein</fullName>
    </recommendedName>
</protein>
<dbReference type="EMBL" id="JASPKZ010009348">
    <property type="protein sequence ID" value="KAJ9577744.1"/>
    <property type="molecule type" value="Genomic_DNA"/>
</dbReference>
<dbReference type="InterPro" id="IPR022047">
    <property type="entry name" value="Microcephalin-like"/>
</dbReference>
<name>A0AAD7ZBS2_DIPPU</name>
<reference evidence="2" key="1">
    <citation type="journal article" date="2023" name="IScience">
        <title>Live-bearing cockroach genome reveals convergent evolutionary mechanisms linked to viviparity in insects and beyond.</title>
        <authorList>
            <person name="Fouks B."/>
            <person name="Harrison M.C."/>
            <person name="Mikhailova A.A."/>
            <person name="Marchal E."/>
            <person name="English S."/>
            <person name="Carruthers M."/>
            <person name="Jennings E.C."/>
            <person name="Chiamaka E.L."/>
            <person name="Frigard R.A."/>
            <person name="Pippel M."/>
            <person name="Attardo G.M."/>
            <person name="Benoit J.B."/>
            <person name="Bornberg-Bauer E."/>
            <person name="Tobe S.S."/>
        </authorList>
    </citation>
    <scope>NUCLEOTIDE SEQUENCE</scope>
    <source>
        <strain evidence="2">Stay&amp;Tobe</strain>
    </source>
</reference>
<evidence type="ECO:0000259" key="1">
    <source>
        <dbReference type="PROSITE" id="PS50172"/>
    </source>
</evidence>
<feature type="non-terminal residue" evidence="2">
    <location>
        <position position="64"/>
    </location>
</feature>
<dbReference type="GO" id="GO:0000278">
    <property type="term" value="P:mitotic cell cycle"/>
    <property type="evidence" value="ECO:0007669"/>
    <property type="project" value="TreeGrafter"/>
</dbReference>
<accession>A0AAD7ZBS2</accession>
<dbReference type="PANTHER" id="PTHR14625:SF3">
    <property type="entry name" value="MICROCEPHALIN"/>
    <property type="match status" value="1"/>
</dbReference>
<proteinExistence type="predicted"/>
<dbReference type="InterPro" id="IPR001357">
    <property type="entry name" value="BRCT_dom"/>
</dbReference>